<evidence type="ECO:0000256" key="1">
    <source>
        <dbReference type="SAM" id="MobiDB-lite"/>
    </source>
</evidence>
<gene>
    <name evidence="2" type="ORF">BAE44_0018650</name>
</gene>
<feature type="compositionally biased region" description="Polar residues" evidence="1">
    <location>
        <begin position="11"/>
        <end position="29"/>
    </location>
</feature>
<evidence type="ECO:0000313" key="3">
    <source>
        <dbReference type="Proteomes" id="UP000095767"/>
    </source>
</evidence>
<name>A0A1E5V5F3_9POAL</name>
<dbReference type="EMBL" id="LWDX02051000">
    <property type="protein sequence ID" value="OEL20328.1"/>
    <property type="molecule type" value="Genomic_DNA"/>
</dbReference>
<comment type="caution">
    <text evidence="2">The sequence shown here is derived from an EMBL/GenBank/DDBJ whole genome shotgun (WGS) entry which is preliminary data.</text>
</comment>
<accession>A0A1E5V5F3</accession>
<feature type="region of interest" description="Disordered" evidence="1">
    <location>
        <begin position="1"/>
        <end position="29"/>
    </location>
</feature>
<dbReference type="AlphaFoldDB" id="A0A1E5V5F3"/>
<keyword evidence="3" id="KW-1185">Reference proteome</keyword>
<organism evidence="2 3">
    <name type="scientific">Dichanthelium oligosanthes</name>
    <dbReference type="NCBI Taxonomy" id="888268"/>
    <lineage>
        <taxon>Eukaryota</taxon>
        <taxon>Viridiplantae</taxon>
        <taxon>Streptophyta</taxon>
        <taxon>Embryophyta</taxon>
        <taxon>Tracheophyta</taxon>
        <taxon>Spermatophyta</taxon>
        <taxon>Magnoliopsida</taxon>
        <taxon>Liliopsida</taxon>
        <taxon>Poales</taxon>
        <taxon>Poaceae</taxon>
        <taxon>PACMAD clade</taxon>
        <taxon>Panicoideae</taxon>
        <taxon>Panicodae</taxon>
        <taxon>Paniceae</taxon>
        <taxon>Dichantheliinae</taxon>
        <taxon>Dichanthelium</taxon>
    </lineage>
</organism>
<proteinExistence type="predicted"/>
<protein>
    <submittedName>
        <fullName evidence="2">Uncharacterized protein</fullName>
    </submittedName>
</protein>
<evidence type="ECO:0000313" key="2">
    <source>
        <dbReference type="EMBL" id="OEL20328.1"/>
    </source>
</evidence>
<reference evidence="2 3" key="1">
    <citation type="submission" date="2016-09" db="EMBL/GenBank/DDBJ databases">
        <title>The draft genome of Dichanthelium oligosanthes: A C3 panicoid grass species.</title>
        <authorList>
            <person name="Studer A.J."/>
            <person name="Schnable J.C."/>
            <person name="Brutnell T.P."/>
        </authorList>
    </citation>
    <scope>NUCLEOTIDE SEQUENCE [LARGE SCALE GENOMIC DNA]</scope>
    <source>
        <strain evidence="3">cv. Kellogg 1175</strain>
        <tissue evidence="2">Leaf</tissue>
    </source>
</reference>
<sequence length="43" mass="5224">MWPFQDWIGTNKATNQDITTQQENSMSRPSHYTNRNVIILWNW</sequence>
<dbReference type="Proteomes" id="UP000095767">
    <property type="component" value="Unassembled WGS sequence"/>
</dbReference>